<dbReference type="InterPro" id="IPR036051">
    <property type="entry name" value="KRAB_dom_sf"/>
</dbReference>
<dbReference type="GeneTree" id="ENSGT01150000286936"/>
<sequence length="73" mass="8629">AYGHHQEMELLTFWDVAIDSTKEEWKFLQPAQKNLNRDVMLENYRNLVFLAETLVTCISYGASQPELHWTSRN</sequence>
<reference evidence="2" key="1">
    <citation type="submission" date="2025-08" db="UniProtKB">
        <authorList>
            <consortium name="Ensembl"/>
        </authorList>
    </citation>
    <scope>IDENTIFICATION</scope>
</reference>
<dbReference type="GO" id="GO:0006355">
    <property type="term" value="P:regulation of DNA-templated transcription"/>
    <property type="evidence" value="ECO:0007669"/>
    <property type="project" value="InterPro"/>
</dbReference>
<evidence type="ECO:0000259" key="1">
    <source>
        <dbReference type="PROSITE" id="PS50805"/>
    </source>
</evidence>
<dbReference type="Ensembl" id="ENSSVLT00005021606.1">
    <property type="protein sequence ID" value="ENSSVLP00005019399.1"/>
    <property type="gene ID" value="ENSSVLG00005015565.1"/>
</dbReference>
<dbReference type="OrthoDB" id="9836105at2759"/>
<evidence type="ECO:0000313" key="3">
    <source>
        <dbReference type="Proteomes" id="UP000694564"/>
    </source>
</evidence>
<keyword evidence="3" id="KW-1185">Reference proteome</keyword>
<dbReference type="SUPFAM" id="SSF109640">
    <property type="entry name" value="KRAB domain (Kruppel-associated box)"/>
    <property type="match status" value="1"/>
</dbReference>
<evidence type="ECO:0000313" key="2">
    <source>
        <dbReference type="Ensembl" id="ENSSVLP00005019399.1"/>
    </source>
</evidence>
<dbReference type="PROSITE" id="PS50805">
    <property type="entry name" value="KRAB"/>
    <property type="match status" value="1"/>
</dbReference>
<proteinExistence type="predicted"/>
<dbReference type="InterPro" id="IPR050169">
    <property type="entry name" value="Krueppel_C2H2_ZnF"/>
</dbReference>
<feature type="domain" description="KRAB" evidence="1">
    <location>
        <begin position="11"/>
        <end position="73"/>
    </location>
</feature>
<protein>
    <recommendedName>
        <fullName evidence="1">KRAB domain-containing protein</fullName>
    </recommendedName>
</protein>
<reference evidence="2" key="2">
    <citation type="submission" date="2025-09" db="UniProtKB">
        <authorList>
            <consortium name="Ensembl"/>
        </authorList>
    </citation>
    <scope>IDENTIFICATION</scope>
</reference>
<name>A0A8D2D4R2_SCIVU</name>
<dbReference type="PANTHER" id="PTHR23232">
    <property type="entry name" value="KRAB DOMAIN C2H2 ZINC FINGER"/>
    <property type="match status" value="1"/>
</dbReference>
<accession>A0A8D2D4R2</accession>
<dbReference type="SMART" id="SM00349">
    <property type="entry name" value="KRAB"/>
    <property type="match status" value="1"/>
</dbReference>
<organism evidence="2 3">
    <name type="scientific">Sciurus vulgaris</name>
    <name type="common">Eurasian red squirrel</name>
    <dbReference type="NCBI Taxonomy" id="55149"/>
    <lineage>
        <taxon>Eukaryota</taxon>
        <taxon>Metazoa</taxon>
        <taxon>Chordata</taxon>
        <taxon>Craniata</taxon>
        <taxon>Vertebrata</taxon>
        <taxon>Euteleostomi</taxon>
        <taxon>Mammalia</taxon>
        <taxon>Eutheria</taxon>
        <taxon>Euarchontoglires</taxon>
        <taxon>Glires</taxon>
        <taxon>Rodentia</taxon>
        <taxon>Sciuromorpha</taxon>
        <taxon>Sciuridae</taxon>
        <taxon>Sciurinae</taxon>
        <taxon>Sciurini</taxon>
        <taxon>Sciurus</taxon>
    </lineage>
</organism>
<dbReference type="CDD" id="cd07765">
    <property type="entry name" value="KRAB_A-box"/>
    <property type="match status" value="1"/>
</dbReference>
<dbReference type="InterPro" id="IPR001909">
    <property type="entry name" value="KRAB"/>
</dbReference>
<dbReference type="PANTHER" id="PTHR23232:SF168">
    <property type="entry name" value="KRAB DOMAIN-CONTAINING PROTEIN"/>
    <property type="match status" value="1"/>
</dbReference>
<dbReference type="Proteomes" id="UP000694564">
    <property type="component" value="Chromosome 2"/>
</dbReference>
<dbReference type="Gene3D" id="6.10.140.140">
    <property type="match status" value="1"/>
</dbReference>
<dbReference type="Pfam" id="PF01352">
    <property type="entry name" value="KRAB"/>
    <property type="match status" value="1"/>
</dbReference>
<dbReference type="AlphaFoldDB" id="A0A8D2D4R2"/>